<dbReference type="EMBL" id="BDRX01000155">
    <property type="protein sequence ID" value="GBF99361.1"/>
    <property type="molecule type" value="Genomic_DNA"/>
</dbReference>
<comment type="caution">
    <text evidence="9">The sequence shown here is derived from an EMBL/GenBank/DDBJ whole genome shotgun (WGS) entry which is preliminary data.</text>
</comment>
<dbReference type="InterPro" id="IPR001270">
    <property type="entry name" value="ClpA/B"/>
</dbReference>
<feature type="region of interest" description="Disordered" evidence="5">
    <location>
        <begin position="389"/>
        <end position="420"/>
    </location>
</feature>
<dbReference type="SMART" id="SM00382">
    <property type="entry name" value="AAA"/>
    <property type="match status" value="2"/>
</dbReference>
<gene>
    <name evidence="9" type="ORF">Rsub_12165</name>
</gene>
<feature type="compositionally biased region" description="Basic and acidic residues" evidence="5">
    <location>
        <begin position="266"/>
        <end position="276"/>
    </location>
</feature>
<feature type="region of interest" description="Disordered" evidence="5">
    <location>
        <begin position="809"/>
        <end position="841"/>
    </location>
</feature>
<protein>
    <submittedName>
        <fullName evidence="9">Uncharacterized protein</fullName>
    </submittedName>
</protein>
<dbReference type="AlphaFoldDB" id="A0A2V0PHR9"/>
<dbReference type="SUPFAM" id="SSF52540">
    <property type="entry name" value="P-loop containing nucleoside triphosphate hydrolases"/>
    <property type="match status" value="2"/>
</dbReference>
<dbReference type="InterPro" id="IPR019489">
    <property type="entry name" value="Clp_ATPase_C"/>
</dbReference>
<evidence type="ECO:0000256" key="1">
    <source>
        <dbReference type="ARBA" id="ARBA00022737"/>
    </source>
</evidence>
<dbReference type="InterPro" id="IPR050130">
    <property type="entry name" value="ClpA_ClpB"/>
</dbReference>
<feature type="domain" description="Clp ATPase C-terminal" evidence="8">
    <location>
        <begin position="711"/>
        <end position="800"/>
    </location>
</feature>
<dbReference type="InterPro" id="IPR003959">
    <property type="entry name" value="ATPase_AAA_core"/>
</dbReference>
<dbReference type="PRINTS" id="PR00300">
    <property type="entry name" value="CLPPROTEASEA"/>
</dbReference>
<evidence type="ECO:0000256" key="4">
    <source>
        <dbReference type="ARBA" id="ARBA00023186"/>
    </source>
</evidence>
<dbReference type="InterPro" id="IPR041546">
    <property type="entry name" value="ClpA/ClpB_AAA_lid"/>
</dbReference>
<evidence type="ECO:0000259" key="8">
    <source>
        <dbReference type="SMART" id="SM01086"/>
    </source>
</evidence>
<accession>A0A2V0PHR9</accession>
<dbReference type="Pfam" id="PF17871">
    <property type="entry name" value="AAA_lid_9"/>
    <property type="match status" value="1"/>
</dbReference>
<keyword evidence="6" id="KW-0732">Signal</keyword>
<dbReference type="GO" id="GO:0016887">
    <property type="term" value="F:ATP hydrolysis activity"/>
    <property type="evidence" value="ECO:0007669"/>
    <property type="project" value="InterPro"/>
</dbReference>
<evidence type="ECO:0000313" key="9">
    <source>
        <dbReference type="EMBL" id="GBF99361.1"/>
    </source>
</evidence>
<keyword evidence="3" id="KW-0067">ATP-binding</keyword>
<dbReference type="OrthoDB" id="47330at2759"/>
<keyword evidence="1" id="KW-0677">Repeat</keyword>
<dbReference type="STRING" id="307507.A0A2V0PHR9"/>
<reference evidence="9 10" key="1">
    <citation type="journal article" date="2018" name="Sci. Rep.">
        <title>Raphidocelis subcapitata (=Pseudokirchneriella subcapitata) provides an insight into genome evolution and environmental adaptations in the Sphaeropleales.</title>
        <authorList>
            <person name="Suzuki S."/>
            <person name="Yamaguchi H."/>
            <person name="Nakajima N."/>
            <person name="Kawachi M."/>
        </authorList>
    </citation>
    <scope>NUCLEOTIDE SEQUENCE [LARGE SCALE GENOMIC DNA]</scope>
    <source>
        <strain evidence="9 10">NIES-35</strain>
    </source>
</reference>
<dbReference type="InterPro" id="IPR003593">
    <property type="entry name" value="AAA+_ATPase"/>
</dbReference>
<name>A0A2V0PHR9_9CHLO</name>
<dbReference type="InterPro" id="IPR027417">
    <property type="entry name" value="P-loop_NTPase"/>
</dbReference>
<keyword evidence="2" id="KW-0547">Nucleotide-binding</keyword>
<dbReference type="GO" id="GO:0005737">
    <property type="term" value="C:cytoplasm"/>
    <property type="evidence" value="ECO:0007669"/>
    <property type="project" value="TreeGrafter"/>
</dbReference>
<evidence type="ECO:0000256" key="5">
    <source>
        <dbReference type="SAM" id="MobiDB-lite"/>
    </source>
</evidence>
<dbReference type="FunFam" id="3.40.50.300:FF:000025">
    <property type="entry name" value="ATP-dependent Clp protease subunit"/>
    <property type="match status" value="1"/>
</dbReference>
<dbReference type="CDD" id="cd00009">
    <property type="entry name" value="AAA"/>
    <property type="match status" value="1"/>
</dbReference>
<feature type="domain" description="AAA+ ATPase" evidence="7">
    <location>
        <begin position="162"/>
        <end position="535"/>
    </location>
</feature>
<dbReference type="PROSITE" id="PS00871">
    <property type="entry name" value="CLPAB_2"/>
    <property type="match status" value="1"/>
</dbReference>
<dbReference type="SMART" id="SM01086">
    <property type="entry name" value="ClpB_D2-small"/>
    <property type="match status" value="1"/>
</dbReference>
<feature type="compositionally biased region" description="Low complexity" evidence="5">
    <location>
        <begin position="817"/>
        <end position="841"/>
    </location>
</feature>
<feature type="chain" id="PRO_5015869704" evidence="6">
    <location>
        <begin position="26"/>
        <end position="866"/>
    </location>
</feature>
<dbReference type="Gene3D" id="3.40.50.300">
    <property type="entry name" value="P-loop containing nucleotide triphosphate hydrolases"/>
    <property type="match status" value="2"/>
</dbReference>
<feature type="signal peptide" evidence="6">
    <location>
        <begin position="1"/>
        <end position="25"/>
    </location>
</feature>
<dbReference type="Pfam" id="PF07724">
    <property type="entry name" value="AAA_2"/>
    <property type="match status" value="1"/>
</dbReference>
<dbReference type="Proteomes" id="UP000247498">
    <property type="component" value="Unassembled WGS sequence"/>
</dbReference>
<feature type="region of interest" description="Disordered" evidence="5">
    <location>
        <begin position="266"/>
        <end position="286"/>
    </location>
</feature>
<evidence type="ECO:0000313" key="10">
    <source>
        <dbReference type="Proteomes" id="UP000247498"/>
    </source>
</evidence>
<dbReference type="Pfam" id="PF10431">
    <property type="entry name" value="ClpB_D2-small"/>
    <property type="match status" value="1"/>
</dbReference>
<proteinExistence type="predicted"/>
<evidence type="ECO:0000256" key="3">
    <source>
        <dbReference type="ARBA" id="ARBA00022840"/>
    </source>
</evidence>
<keyword evidence="4" id="KW-0143">Chaperone</keyword>
<dbReference type="GO" id="GO:0034605">
    <property type="term" value="P:cellular response to heat"/>
    <property type="evidence" value="ECO:0007669"/>
    <property type="project" value="TreeGrafter"/>
</dbReference>
<feature type="domain" description="AAA+ ATPase" evidence="7">
    <location>
        <begin position="542"/>
        <end position="697"/>
    </location>
</feature>
<evidence type="ECO:0000259" key="7">
    <source>
        <dbReference type="SMART" id="SM00382"/>
    </source>
</evidence>
<dbReference type="InParanoid" id="A0A2V0PHR9"/>
<dbReference type="GO" id="GO:0005524">
    <property type="term" value="F:ATP binding"/>
    <property type="evidence" value="ECO:0007669"/>
    <property type="project" value="UniProtKB-KW"/>
</dbReference>
<evidence type="ECO:0000256" key="6">
    <source>
        <dbReference type="SAM" id="SignalP"/>
    </source>
</evidence>
<dbReference type="InterPro" id="IPR028299">
    <property type="entry name" value="ClpA/B_CS2"/>
</dbReference>
<sequence>MSGGNASTSALLGLASASAAGAALAALWGTRSLQRAAGVEDLDPDSRRVLDCARALQRATGAAAVGTSHVREALEAVDRVRGGGGGGGGGAGGGGADGLTREELEETMKKMLAPPGGLGEGESALERFTRDVTAEARRGRLDPLVGRDPELRRVAHILLRRTKNNPVLVGESGVGKTAIAEGLAQRIVAGDVPPGLMGFSLLELDLPSLAAGCMMPGEFEERLKAVTTLPDKAIDCLDEAAAQVKMEAALAPELLDSLERTAKGLEGEEAQLERRAAGGGGGGRFDSVARPDPVAAACLEGVRDRLEAVRAEAAVLRSAFKEGREAAAAVRAARERVSKARFEASPEYKAARAAGFEPITGGRPAPGRGMSAAEAMALLAPRAAAAAAAAGGSDDGSDGEPGGGANGHANGHANGGGADADADAAAAAADAEWEAARRAELAAALAALEAAEARAASLAASAAAAGAGGRAGRDEVEEGDIARVVSKWTGIPISKLVSSEREKLLHLSTHLHRRIIGQGDAVDAVATAIQRSRADLNDPDGPIASFMFLGPTGVGKTELAKALASFLFNAEDALTRLDMSEYMEKHSVARLIGAPPGYVGYEEGGLLTDAVRRKPYSVVLLDEVEKAHADVFNVLLQILDDGRVTDSQGRLVSFKNAVIIMTSNLGSGDVFAHLPSDSREALQARVMDAVRGHFRPEFINRVDEFIVFEPLTAPQIRAIVGLKAGALAARLAAQRVTLVLGESALDHLAAKGFDPVYGARPVKRALQRELQTRLAQALLRGEFGEGDTVRVEAAEGGLTLVREGGAADANGGGDANGGAAAASEAEPGGKPAAAAAAAAAKPAAAAAAKQRRVVVGKKPAPKEPAE</sequence>
<keyword evidence="10" id="KW-1185">Reference proteome</keyword>
<evidence type="ECO:0000256" key="2">
    <source>
        <dbReference type="ARBA" id="ARBA00022741"/>
    </source>
</evidence>
<dbReference type="PANTHER" id="PTHR11638">
    <property type="entry name" value="ATP-DEPENDENT CLP PROTEASE"/>
    <property type="match status" value="1"/>
</dbReference>
<dbReference type="CDD" id="cd19499">
    <property type="entry name" value="RecA-like_ClpB_Hsp104-like"/>
    <property type="match status" value="1"/>
</dbReference>
<dbReference type="Gene3D" id="1.10.8.60">
    <property type="match status" value="1"/>
</dbReference>
<organism evidence="9 10">
    <name type="scientific">Raphidocelis subcapitata</name>
    <dbReference type="NCBI Taxonomy" id="307507"/>
    <lineage>
        <taxon>Eukaryota</taxon>
        <taxon>Viridiplantae</taxon>
        <taxon>Chlorophyta</taxon>
        <taxon>core chlorophytes</taxon>
        <taxon>Chlorophyceae</taxon>
        <taxon>CS clade</taxon>
        <taxon>Sphaeropleales</taxon>
        <taxon>Selenastraceae</taxon>
        <taxon>Raphidocelis</taxon>
    </lineage>
</organism>
<dbReference type="PANTHER" id="PTHR11638:SF18">
    <property type="entry name" value="HEAT SHOCK PROTEIN 104"/>
    <property type="match status" value="1"/>
</dbReference>